<name>A0A2A4SK67_9DELT</name>
<dbReference type="EMBL" id="NVSR01000175">
    <property type="protein sequence ID" value="PCI21756.1"/>
    <property type="molecule type" value="Genomic_DNA"/>
</dbReference>
<feature type="non-terminal residue" evidence="2">
    <location>
        <position position="231"/>
    </location>
</feature>
<comment type="caution">
    <text evidence="2">The sequence shown here is derived from an EMBL/GenBank/DDBJ whole genome shotgun (WGS) entry which is preliminary data.</text>
</comment>
<dbReference type="AlphaFoldDB" id="A0A2A4SK67"/>
<keyword evidence="1" id="KW-0472">Membrane</keyword>
<dbReference type="Proteomes" id="UP000218113">
    <property type="component" value="Unassembled WGS sequence"/>
</dbReference>
<proteinExistence type="predicted"/>
<feature type="transmembrane region" description="Helical" evidence="1">
    <location>
        <begin position="37"/>
        <end position="58"/>
    </location>
</feature>
<feature type="transmembrane region" description="Helical" evidence="1">
    <location>
        <begin position="135"/>
        <end position="154"/>
    </location>
</feature>
<keyword evidence="1" id="KW-1133">Transmembrane helix</keyword>
<evidence type="ECO:0000313" key="2">
    <source>
        <dbReference type="EMBL" id="PCI21756.1"/>
    </source>
</evidence>
<gene>
    <name evidence="2" type="ORF">COB67_13830</name>
</gene>
<feature type="transmembrane region" description="Helical" evidence="1">
    <location>
        <begin position="206"/>
        <end position="226"/>
    </location>
</feature>
<organism evidence="2 3">
    <name type="scientific">SAR324 cluster bacterium</name>
    <dbReference type="NCBI Taxonomy" id="2024889"/>
    <lineage>
        <taxon>Bacteria</taxon>
        <taxon>Deltaproteobacteria</taxon>
        <taxon>SAR324 cluster</taxon>
    </lineage>
</organism>
<evidence type="ECO:0000256" key="1">
    <source>
        <dbReference type="SAM" id="Phobius"/>
    </source>
</evidence>
<reference evidence="3" key="1">
    <citation type="submission" date="2017-08" db="EMBL/GenBank/DDBJ databases">
        <title>A dynamic microbial community with high functional redundancy inhabits the cold, oxic subseafloor aquifer.</title>
        <authorList>
            <person name="Tully B.J."/>
            <person name="Wheat C.G."/>
            <person name="Glazer B.T."/>
            <person name="Huber J.A."/>
        </authorList>
    </citation>
    <scope>NUCLEOTIDE SEQUENCE [LARGE SCALE GENOMIC DNA]</scope>
</reference>
<sequence>MKQQSDQKTELLTFVPRPDRPPVVVTYGLIGWSKKHLFGSFWNTLLTVAVFTLLFMLLKPVLEWSVFKAVWSASNRRECMNISPDGACWAGVIDWFNNLIYGRYPNDQQWRVNLGFGLGFLWLLPLAFKKVTQKMEIALMAMILFPLMGDYLFLGGDNSGLQYFIACAALAYIGMMYVNIILLYRGSKQIGEYLEPLIERFYPAKAALLGHWGSWLFLTVLIAMALQSHSL</sequence>
<accession>A0A2A4SK67</accession>
<feature type="transmembrane region" description="Helical" evidence="1">
    <location>
        <begin position="110"/>
        <end position="128"/>
    </location>
</feature>
<feature type="transmembrane region" description="Helical" evidence="1">
    <location>
        <begin position="160"/>
        <end position="185"/>
    </location>
</feature>
<evidence type="ECO:0000313" key="3">
    <source>
        <dbReference type="Proteomes" id="UP000218113"/>
    </source>
</evidence>
<keyword evidence="1" id="KW-0812">Transmembrane</keyword>
<protein>
    <submittedName>
        <fullName evidence="2">Polar amino acid ABC transporter permease</fullName>
    </submittedName>
</protein>